<dbReference type="SUPFAM" id="SSF55729">
    <property type="entry name" value="Acyl-CoA N-acyltransferases (Nat)"/>
    <property type="match status" value="1"/>
</dbReference>
<evidence type="ECO:0000259" key="1">
    <source>
        <dbReference type="PROSITE" id="PS51186"/>
    </source>
</evidence>
<feature type="domain" description="N-acetyltransferase" evidence="1">
    <location>
        <begin position="2"/>
        <end position="159"/>
    </location>
</feature>
<organism evidence="2 3">
    <name type="scientific">Ktedonospora formicarum</name>
    <dbReference type="NCBI Taxonomy" id="2778364"/>
    <lineage>
        <taxon>Bacteria</taxon>
        <taxon>Bacillati</taxon>
        <taxon>Chloroflexota</taxon>
        <taxon>Ktedonobacteria</taxon>
        <taxon>Ktedonobacterales</taxon>
        <taxon>Ktedonobacteraceae</taxon>
        <taxon>Ktedonospora</taxon>
    </lineage>
</organism>
<accession>A0A8J3MVL3</accession>
<dbReference type="InterPro" id="IPR000182">
    <property type="entry name" value="GNAT_dom"/>
</dbReference>
<dbReference type="PANTHER" id="PTHR43259:SF1">
    <property type="entry name" value="N-ACETYLTRANSFERASE DOMAIN-CONTAINING PROTEIN"/>
    <property type="match status" value="1"/>
</dbReference>
<sequence>MVILEPMTEVDFQNYLEPAIAEYAQENITNGAWTEETALERARKQYTELLPQGRATPSHFLFTIVEASQQQKVGILWFALEEKQGQSTAFVYDVSIEERYQRHGYGSQAFREMEKKIQELGISKISLHVFGQNHAAQQMYKKLGYVATSMVMSKVLDHE</sequence>
<protein>
    <submittedName>
        <fullName evidence="2">Putative N-acetyltransferase YycN</fullName>
    </submittedName>
</protein>
<dbReference type="InterPro" id="IPR016181">
    <property type="entry name" value="Acyl_CoA_acyltransferase"/>
</dbReference>
<proteinExistence type="predicted"/>
<keyword evidence="3" id="KW-1185">Reference proteome</keyword>
<evidence type="ECO:0000313" key="2">
    <source>
        <dbReference type="EMBL" id="GHO50442.1"/>
    </source>
</evidence>
<comment type="caution">
    <text evidence="2">The sequence shown here is derived from an EMBL/GenBank/DDBJ whole genome shotgun (WGS) entry which is preliminary data.</text>
</comment>
<dbReference type="RefSeq" id="WP_220199454.1">
    <property type="nucleotide sequence ID" value="NZ_BNJF01000008.1"/>
</dbReference>
<evidence type="ECO:0000313" key="3">
    <source>
        <dbReference type="Proteomes" id="UP000612362"/>
    </source>
</evidence>
<name>A0A8J3MVL3_9CHLR</name>
<dbReference type="EMBL" id="BNJF01000008">
    <property type="protein sequence ID" value="GHO50442.1"/>
    <property type="molecule type" value="Genomic_DNA"/>
</dbReference>
<reference evidence="2" key="1">
    <citation type="submission" date="2020-10" db="EMBL/GenBank/DDBJ databases">
        <title>Taxonomic study of unclassified bacteria belonging to the class Ktedonobacteria.</title>
        <authorList>
            <person name="Yabe S."/>
            <person name="Wang C.M."/>
            <person name="Zheng Y."/>
            <person name="Sakai Y."/>
            <person name="Cavaletti L."/>
            <person name="Monciardini P."/>
            <person name="Donadio S."/>
        </authorList>
    </citation>
    <scope>NUCLEOTIDE SEQUENCE</scope>
    <source>
        <strain evidence="2">SOSP1-1</strain>
    </source>
</reference>
<dbReference type="PROSITE" id="PS51186">
    <property type="entry name" value="GNAT"/>
    <property type="match status" value="1"/>
</dbReference>
<dbReference type="InterPro" id="IPR052829">
    <property type="entry name" value="N-acetyltransferase_domain"/>
</dbReference>
<dbReference type="GO" id="GO:0016747">
    <property type="term" value="F:acyltransferase activity, transferring groups other than amino-acyl groups"/>
    <property type="evidence" value="ECO:0007669"/>
    <property type="project" value="InterPro"/>
</dbReference>
<gene>
    <name evidence="2" type="primary">yycN</name>
    <name evidence="2" type="ORF">KSX_86050</name>
</gene>
<dbReference type="PANTHER" id="PTHR43259">
    <property type="entry name" value="SPT10P"/>
    <property type="match status" value="1"/>
</dbReference>
<dbReference type="Pfam" id="PF00583">
    <property type="entry name" value="Acetyltransf_1"/>
    <property type="match status" value="1"/>
</dbReference>
<dbReference type="Proteomes" id="UP000612362">
    <property type="component" value="Unassembled WGS sequence"/>
</dbReference>
<dbReference type="AlphaFoldDB" id="A0A8J3MVL3"/>
<dbReference type="Gene3D" id="3.40.630.30">
    <property type="match status" value="1"/>
</dbReference>
<dbReference type="CDD" id="cd04301">
    <property type="entry name" value="NAT_SF"/>
    <property type="match status" value="1"/>
</dbReference>